<dbReference type="EMBL" id="JAWHQM010000062">
    <property type="protein sequence ID" value="KAK5636125.1"/>
    <property type="molecule type" value="Genomic_DNA"/>
</dbReference>
<evidence type="ECO:0000313" key="1">
    <source>
        <dbReference type="EMBL" id="KAK5636125.1"/>
    </source>
</evidence>
<gene>
    <name evidence="1" type="ORF">RRF57_011836</name>
</gene>
<proteinExistence type="predicted"/>
<dbReference type="Proteomes" id="UP001305414">
    <property type="component" value="Unassembled WGS sequence"/>
</dbReference>
<protein>
    <submittedName>
        <fullName evidence="1">Uncharacterized protein</fullName>
    </submittedName>
</protein>
<reference evidence="1 2" key="1">
    <citation type="submission" date="2023-10" db="EMBL/GenBank/DDBJ databases">
        <title>Draft genome sequence of Xylaria bambusicola isolate GMP-LS, the root and basal stem rot pathogen of sugarcane in Indonesia.</title>
        <authorList>
            <person name="Selvaraj P."/>
            <person name="Muralishankar V."/>
            <person name="Muruganantham S."/>
            <person name="Sp S."/>
            <person name="Haryani S."/>
            <person name="Lau K.J.X."/>
            <person name="Naqvi N.I."/>
        </authorList>
    </citation>
    <scope>NUCLEOTIDE SEQUENCE [LARGE SCALE GENOMIC DNA]</scope>
    <source>
        <strain evidence="1">GMP-LS</strain>
    </source>
</reference>
<organism evidence="1 2">
    <name type="scientific">Xylaria bambusicola</name>
    <dbReference type="NCBI Taxonomy" id="326684"/>
    <lineage>
        <taxon>Eukaryota</taxon>
        <taxon>Fungi</taxon>
        <taxon>Dikarya</taxon>
        <taxon>Ascomycota</taxon>
        <taxon>Pezizomycotina</taxon>
        <taxon>Sordariomycetes</taxon>
        <taxon>Xylariomycetidae</taxon>
        <taxon>Xylariales</taxon>
        <taxon>Xylariaceae</taxon>
        <taxon>Xylaria</taxon>
    </lineage>
</organism>
<name>A0AAN7Z422_9PEZI</name>
<evidence type="ECO:0000313" key="2">
    <source>
        <dbReference type="Proteomes" id="UP001305414"/>
    </source>
</evidence>
<keyword evidence="2" id="KW-1185">Reference proteome</keyword>
<sequence length="61" mass="7022">MPRSLDHISTTWQQVGIYFLTAVIGDPKRQQHLTSFLPDAGFVFRKETRSILGFRQLISSE</sequence>
<dbReference type="AlphaFoldDB" id="A0AAN7Z422"/>
<accession>A0AAN7Z422</accession>
<comment type="caution">
    <text evidence="1">The sequence shown here is derived from an EMBL/GenBank/DDBJ whole genome shotgun (WGS) entry which is preliminary data.</text>
</comment>